<keyword evidence="4" id="KW-0489">Methyltransferase</keyword>
<dbReference type="PANTHER" id="PTHR42912">
    <property type="entry name" value="METHYLTRANSFERASE"/>
    <property type="match status" value="1"/>
</dbReference>
<evidence type="ECO:0000313" key="6">
    <source>
        <dbReference type="Proteomes" id="UP001245370"/>
    </source>
</evidence>
<evidence type="ECO:0000313" key="5">
    <source>
        <dbReference type="Proteomes" id="UP001144397"/>
    </source>
</evidence>
<feature type="domain" description="Methyltransferase type 11" evidence="2">
    <location>
        <begin position="110"/>
        <end position="203"/>
    </location>
</feature>
<reference evidence="4 6" key="2">
    <citation type="submission" date="2023-07" db="EMBL/GenBank/DDBJ databases">
        <title>Genomic Encyclopedia of Type Strains, Phase IV (KMG-IV): sequencing the most valuable type-strain genomes for metagenomic binning, comparative biology and taxonomic classification.</title>
        <authorList>
            <person name="Goeker M."/>
        </authorList>
    </citation>
    <scope>NUCLEOTIDE SEQUENCE [LARGE SCALE GENOMIC DNA]</scope>
    <source>
        <strain evidence="4 6">DSM 338</strain>
    </source>
</reference>
<dbReference type="Proteomes" id="UP001245370">
    <property type="component" value="Unassembled WGS sequence"/>
</dbReference>
<keyword evidence="6" id="KW-1185">Reference proteome</keyword>
<protein>
    <submittedName>
        <fullName evidence="4">SAM-dependent methyltransferase</fullName>
    </submittedName>
</protein>
<gene>
    <name evidence="4" type="ORF">GGQ86_000953</name>
    <name evidence="3" type="ORF">XFLAVUS301_14160</name>
</gene>
<comment type="caution">
    <text evidence="3">The sequence shown here is derived from an EMBL/GenBank/DDBJ whole genome shotgun (WGS) entry which is preliminary data.</text>
</comment>
<evidence type="ECO:0000259" key="2">
    <source>
        <dbReference type="Pfam" id="PF08241"/>
    </source>
</evidence>
<dbReference type="InterPro" id="IPR050508">
    <property type="entry name" value="Methyltransf_Superfamily"/>
</dbReference>
<dbReference type="Proteomes" id="UP001144397">
    <property type="component" value="Unassembled WGS sequence"/>
</dbReference>
<dbReference type="GeneID" id="95762211"/>
<name>A0A9W6CM81_XANFL</name>
<dbReference type="Gene3D" id="3.40.50.150">
    <property type="entry name" value="Vaccinia Virus protein VP39"/>
    <property type="match status" value="1"/>
</dbReference>
<accession>A0A9W6CM81</accession>
<keyword evidence="4" id="KW-0808">Transferase</keyword>
<dbReference type="AlphaFoldDB" id="A0A9W6CM81"/>
<dbReference type="EMBL" id="BSDO01000002">
    <property type="protein sequence ID" value="GLI21742.1"/>
    <property type="molecule type" value="Genomic_DNA"/>
</dbReference>
<dbReference type="GO" id="GO:0032259">
    <property type="term" value="P:methylation"/>
    <property type="evidence" value="ECO:0007669"/>
    <property type="project" value="UniProtKB-KW"/>
</dbReference>
<evidence type="ECO:0000313" key="3">
    <source>
        <dbReference type="EMBL" id="GLI21742.1"/>
    </source>
</evidence>
<dbReference type="CDD" id="cd02440">
    <property type="entry name" value="AdoMet_MTases"/>
    <property type="match status" value="1"/>
</dbReference>
<dbReference type="InterPro" id="IPR029063">
    <property type="entry name" value="SAM-dependent_MTases_sf"/>
</dbReference>
<dbReference type="GO" id="GO:0008757">
    <property type="term" value="F:S-adenosylmethionine-dependent methyltransferase activity"/>
    <property type="evidence" value="ECO:0007669"/>
    <property type="project" value="InterPro"/>
</dbReference>
<feature type="region of interest" description="Disordered" evidence="1">
    <location>
        <begin position="1"/>
        <end position="29"/>
    </location>
</feature>
<evidence type="ECO:0000256" key="1">
    <source>
        <dbReference type="SAM" id="MobiDB-lite"/>
    </source>
</evidence>
<dbReference type="EMBL" id="JAVDPY010000001">
    <property type="protein sequence ID" value="MDR6332506.1"/>
    <property type="molecule type" value="Genomic_DNA"/>
</dbReference>
<dbReference type="RefSeq" id="WP_281806597.1">
    <property type="nucleotide sequence ID" value="NZ_BSDO01000002.1"/>
</dbReference>
<proteinExistence type="predicted"/>
<sequence>MSIEAETMAGSQSDGTAAGERADDEVGARAQAAAPATVASGIAGDFDAWLALNLAEAAPEGAIAPFPPEELMHNTTGLTATRDFASHGVDFLRALQALSPVPLASYRSLLDFGVGVGRLARMFHGFSGRYVGMDVDARHLDWVGQNLAHVEPVLSVPREPLPVADGSFDAVVSISVFSHLNEQDQLFYLQELRRVCAPGALLFLSIHGDRAFARARTEARIFEMLSIPEPELAAAQPVMEDGHGYVFIRQEGHLTSAAYEYGITFISAAYVHAEWSHFFDVVAIGSGALHDFQDVVVLRAR</sequence>
<reference evidence="3" key="1">
    <citation type="submission" date="2022-12" db="EMBL/GenBank/DDBJ databases">
        <title>Reference genome sequencing for broad-spectrum identification of bacterial and archaeal isolates by mass spectrometry.</title>
        <authorList>
            <person name="Sekiguchi Y."/>
            <person name="Tourlousse D.M."/>
        </authorList>
    </citation>
    <scope>NUCLEOTIDE SEQUENCE</scope>
    <source>
        <strain evidence="3">301</strain>
    </source>
</reference>
<dbReference type="SUPFAM" id="SSF53335">
    <property type="entry name" value="S-adenosyl-L-methionine-dependent methyltransferases"/>
    <property type="match status" value="1"/>
</dbReference>
<evidence type="ECO:0000313" key="4">
    <source>
        <dbReference type="EMBL" id="MDR6332506.1"/>
    </source>
</evidence>
<organism evidence="3 5">
    <name type="scientific">Xanthobacter flavus</name>
    <dbReference type="NCBI Taxonomy" id="281"/>
    <lineage>
        <taxon>Bacteria</taxon>
        <taxon>Pseudomonadati</taxon>
        <taxon>Pseudomonadota</taxon>
        <taxon>Alphaproteobacteria</taxon>
        <taxon>Hyphomicrobiales</taxon>
        <taxon>Xanthobacteraceae</taxon>
        <taxon>Xanthobacter</taxon>
    </lineage>
</organism>
<dbReference type="Pfam" id="PF08241">
    <property type="entry name" value="Methyltransf_11"/>
    <property type="match status" value="1"/>
</dbReference>
<dbReference type="InterPro" id="IPR013216">
    <property type="entry name" value="Methyltransf_11"/>
</dbReference>